<dbReference type="PANTHER" id="PTHR43576:SF3">
    <property type="entry name" value="ALPHA-L-ARABINOFURANOSIDASE C"/>
    <property type="match status" value="1"/>
</dbReference>
<comment type="caution">
    <text evidence="8">The sequence shown here is derived from an EMBL/GenBank/DDBJ whole genome shotgun (WGS) entry which is preliminary data.</text>
</comment>
<dbReference type="PROSITE" id="PS51173">
    <property type="entry name" value="CBM2"/>
    <property type="match status" value="1"/>
</dbReference>
<dbReference type="Gene3D" id="3.20.20.80">
    <property type="entry name" value="Glycosidases"/>
    <property type="match status" value="1"/>
</dbReference>
<dbReference type="InterPro" id="IPR036116">
    <property type="entry name" value="FN3_sf"/>
</dbReference>
<organism evidence="8 9">
    <name type="scientific">Kitasatospora phosalacinea</name>
    <dbReference type="NCBI Taxonomy" id="2065"/>
    <lineage>
        <taxon>Bacteria</taxon>
        <taxon>Bacillati</taxon>
        <taxon>Actinomycetota</taxon>
        <taxon>Actinomycetes</taxon>
        <taxon>Kitasatosporales</taxon>
        <taxon>Streptomycetaceae</taxon>
        <taxon>Kitasatospora</taxon>
    </lineage>
</organism>
<dbReference type="RefSeq" id="WP_033250657.1">
    <property type="nucleotide sequence ID" value="NZ_BSRX01000020.1"/>
</dbReference>
<feature type="domain" description="Fibronectin type-III" evidence="6">
    <location>
        <begin position="508"/>
        <end position="597"/>
    </location>
</feature>
<evidence type="ECO:0000256" key="2">
    <source>
        <dbReference type="ARBA" id="ARBA00023277"/>
    </source>
</evidence>
<keyword evidence="3" id="KW-0326">Glycosidase</keyword>
<accession>A0A9W6PIJ5</accession>
<evidence type="ECO:0000256" key="3">
    <source>
        <dbReference type="ARBA" id="ARBA00023295"/>
    </source>
</evidence>
<dbReference type="SMART" id="SM00637">
    <property type="entry name" value="CBD_II"/>
    <property type="match status" value="1"/>
</dbReference>
<dbReference type="Pfam" id="PF00041">
    <property type="entry name" value="fn3"/>
    <property type="match status" value="1"/>
</dbReference>
<dbReference type="OrthoDB" id="9758333at2"/>
<evidence type="ECO:0000256" key="1">
    <source>
        <dbReference type="ARBA" id="ARBA00022729"/>
    </source>
</evidence>
<proteinExistence type="predicted"/>
<dbReference type="Proteomes" id="UP001165143">
    <property type="component" value="Unassembled WGS sequence"/>
</dbReference>
<evidence type="ECO:0000259" key="7">
    <source>
        <dbReference type="PROSITE" id="PS51173"/>
    </source>
</evidence>
<evidence type="ECO:0000256" key="4">
    <source>
        <dbReference type="ARBA" id="ARBA00023326"/>
    </source>
</evidence>
<dbReference type="InterPro" id="IPR013783">
    <property type="entry name" value="Ig-like_fold"/>
</dbReference>
<dbReference type="GO" id="GO:0004553">
    <property type="term" value="F:hydrolase activity, hydrolyzing O-glycosyl compounds"/>
    <property type="evidence" value="ECO:0007669"/>
    <property type="project" value="InterPro"/>
</dbReference>
<dbReference type="InterPro" id="IPR012291">
    <property type="entry name" value="CBM2_carb-bd_dom_sf"/>
</dbReference>
<evidence type="ECO:0000259" key="6">
    <source>
        <dbReference type="PROSITE" id="PS50853"/>
    </source>
</evidence>
<dbReference type="InterPro" id="IPR017853">
    <property type="entry name" value="GH"/>
</dbReference>
<name>A0A9W6PIJ5_9ACTN</name>
<dbReference type="SMART" id="SM00060">
    <property type="entry name" value="FN3"/>
    <property type="match status" value="1"/>
</dbReference>
<dbReference type="InterPro" id="IPR003961">
    <property type="entry name" value="FN3_dom"/>
</dbReference>
<dbReference type="GO" id="GO:0030247">
    <property type="term" value="F:polysaccharide binding"/>
    <property type="evidence" value="ECO:0007669"/>
    <property type="project" value="UniProtKB-UniRule"/>
</dbReference>
<keyword evidence="4" id="KW-0624">Polysaccharide degradation</keyword>
<dbReference type="InterPro" id="IPR001919">
    <property type="entry name" value="CBD2"/>
</dbReference>
<keyword evidence="2" id="KW-0119">Carbohydrate metabolism</keyword>
<dbReference type="EMBL" id="BSRX01000020">
    <property type="protein sequence ID" value="GLW55675.1"/>
    <property type="molecule type" value="Genomic_DNA"/>
</dbReference>
<sequence length="707" mass="72184">MLFRRRPAGSGTRPLGAAASAVLAVAAAALPLSAPVTAAAADTAPAGDTTVTVNASAGLGTVSPDALGVNAAIWDSHMNDPEVVSLYKEAGIGALRYPGGSYADIYHWVDHTAPGGYVAPGTGFDAFMGTVKASGAQPILIANYGSGTPQEAADWVRYANVTKGYGAKYWEIGNEVYGNGVYGNGWENDTHADKSPDEYAREVKAYAAAMKAVDPTVKIGAVLTMPGNWPDGIVASGDSGDWNHTVLAAVAHDVDFVSVHWYPNAGGGDGALAAVQQLPGQLREVRNLLDRYAGADSAGIGIAMTEVNSESGNGALTSRPNGLFAAEAMSTALENGVFSVDWWDTHNGVGPITTVNGETDYGDMGLLSSGGCNGSVCEPAVNTPFAPYHGIKALGALSDPGDTMLASAASGAEVSSHAVLRANGDLSVLLLNKSSSTAHTVDLRYRGFTADGSAPAVRRWAPGDDGLVDATGTATATAASATLAPYSITVLTVHPKPGTGPSAATVGAPGTPRTTSVGANTVALSWPAATGAVDRYEVYEQLGTTVQLLGSSTGTSATLYNLPPGSRHTVNVLARDQAGHLSRPSAPLTFTTGTPGDSTCTVTYQVTAGWGNGFVASVVVNNLGPADIDGWTLDFDWPSTGQSVGSWWNANVVGTGQHVRVTNGEYNGHLVPNGGNSADFGFVGNNNGANPSPTVFRLNGTVCRTIS</sequence>
<dbReference type="CDD" id="cd00063">
    <property type="entry name" value="FN3"/>
    <property type="match status" value="1"/>
</dbReference>
<keyword evidence="3" id="KW-0378">Hydrolase</keyword>
<dbReference type="Gene3D" id="2.60.40.1180">
    <property type="entry name" value="Golgi alpha-mannosidase II"/>
    <property type="match status" value="1"/>
</dbReference>
<keyword evidence="1 5" id="KW-0732">Signal</keyword>
<dbReference type="Gene3D" id="2.60.40.290">
    <property type="match status" value="1"/>
</dbReference>
<feature type="signal peptide" evidence="5">
    <location>
        <begin position="1"/>
        <end position="38"/>
    </location>
</feature>
<feature type="chain" id="PRO_5040896011" evidence="5">
    <location>
        <begin position="39"/>
        <end position="707"/>
    </location>
</feature>
<dbReference type="Pfam" id="PF00553">
    <property type="entry name" value="CBM_2"/>
    <property type="match status" value="1"/>
</dbReference>
<feature type="domain" description="CBM2" evidence="7">
    <location>
        <begin position="593"/>
        <end position="706"/>
    </location>
</feature>
<dbReference type="AlphaFoldDB" id="A0A9W6PIJ5"/>
<evidence type="ECO:0000256" key="5">
    <source>
        <dbReference type="SAM" id="SignalP"/>
    </source>
</evidence>
<evidence type="ECO:0000313" key="9">
    <source>
        <dbReference type="Proteomes" id="UP001165143"/>
    </source>
</evidence>
<dbReference type="PROSITE" id="PS50853">
    <property type="entry name" value="FN3"/>
    <property type="match status" value="1"/>
</dbReference>
<dbReference type="PANTHER" id="PTHR43576">
    <property type="entry name" value="ALPHA-L-ARABINOFURANOSIDASE C-RELATED"/>
    <property type="match status" value="1"/>
</dbReference>
<dbReference type="SUPFAM" id="SSF51445">
    <property type="entry name" value="(Trans)glycosidases"/>
    <property type="match status" value="1"/>
</dbReference>
<dbReference type="Gene3D" id="2.60.40.10">
    <property type="entry name" value="Immunoglobulins"/>
    <property type="match status" value="1"/>
</dbReference>
<dbReference type="InterPro" id="IPR008965">
    <property type="entry name" value="CBM2/CBM3_carb-bd_dom_sf"/>
</dbReference>
<dbReference type="SUPFAM" id="SSF49265">
    <property type="entry name" value="Fibronectin type III"/>
    <property type="match status" value="1"/>
</dbReference>
<dbReference type="GO" id="GO:0000272">
    <property type="term" value="P:polysaccharide catabolic process"/>
    <property type="evidence" value="ECO:0007669"/>
    <property type="project" value="UniProtKB-KW"/>
</dbReference>
<gene>
    <name evidence="8" type="ORF">Kpho01_36860</name>
</gene>
<protein>
    <submittedName>
        <fullName evidence="8">Alpha-L-arabinofuranosidase</fullName>
    </submittedName>
</protein>
<reference evidence="8" key="1">
    <citation type="submission" date="2023-02" db="EMBL/GenBank/DDBJ databases">
        <title>Kitasatospora phosalacinea NBRC 14362.</title>
        <authorList>
            <person name="Ichikawa N."/>
            <person name="Sato H."/>
            <person name="Tonouchi N."/>
        </authorList>
    </citation>
    <scope>NUCLEOTIDE SEQUENCE</scope>
    <source>
        <strain evidence="8">NBRC 14362</strain>
    </source>
</reference>
<dbReference type="InterPro" id="IPR013780">
    <property type="entry name" value="Glyco_hydro_b"/>
</dbReference>
<evidence type="ECO:0000313" key="8">
    <source>
        <dbReference type="EMBL" id="GLW55675.1"/>
    </source>
</evidence>
<dbReference type="SUPFAM" id="SSF49384">
    <property type="entry name" value="Carbohydrate-binding domain"/>
    <property type="match status" value="1"/>
</dbReference>